<dbReference type="Pfam" id="PF22669">
    <property type="entry name" value="Exo_endo_phos2"/>
    <property type="match status" value="1"/>
</dbReference>
<dbReference type="GO" id="GO:0004445">
    <property type="term" value="F:inositol-polyphosphate 5-phosphatase activity"/>
    <property type="evidence" value="ECO:0007669"/>
    <property type="project" value="UniProtKB-EC"/>
</dbReference>
<dbReference type="PANTHER" id="PTHR12997">
    <property type="entry name" value="TYPE I INOSITOL-1,4,5-TRISPHOSPHATE 5-PHOSPHATASE"/>
    <property type="match status" value="1"/>
</dbReference>
<dbReference type="Gene3D" id="3.60.10.10">
    <property type="entry name" value="Endonuclease/exonuclease/phosphatase"/>
    <property type="match status" value="1"/>
</dbReference>
<dbReference type="SMART" id="SM00128">
    <property type="entry name" value="IPPc"/>
    <property type="match status" value="1"/>
</dbReference>
<protein>
    <recommendedName>
        <fullName evidence="1">inositol-polyphosphate 5-phosphatase</fullName>
        <ecNumber evidence="1">3.1.3.56</ecNumber>
    </recommendedName>
</protein>
<feature type="domain" description="Inositol polyphosphate-related phosphatase" evidence="3">
    <location>
        <begin position="4"/>
        <end position="387"/>
    </location>
</feature>
<dbReference type="SUPFAM" id="SSF56219">
    <property type="entry name" value="DNase I-like"/>
    <property type="match status" value="1"/>
</dbReference>
<dbReference type="PANTHER" id="PTHR12997:SF10">
    <property type="entry name" value="INOSITOL-POLYPHOSPHATE 5-PHOSPHATASE"/>
    <property type="match status" value="1"/>
</dbReference>
<dbReference type="GeneTree" id="ENSGT00390000015226"/>
<sequence length="399" mass="45901">ASLTYACRCTCTENVELLVSFPPFSPVFSFLCLPLQTVQTHKPHFLAVHCQEVGGKNYEASMSHVDSFVNTTEPRVYLDENYKSQEHFTALGSFYFIHDSLKNVHQFDFKAKKFKKVVGKETYSETLESTPSLEKEKFPQDYFPECKWSRKGFIRTRWALADCAFDLVNIHLFHDASNLVAWEKSPSVYSGTRQKALGYVLDRITDQRHEKLPYFVFGDFNFRLDSKQVIESLCSTATLQTVRAADTNEVDKLIFRESDNDRKVVLQLEKKLFNYVNQDVFRENNGTSLLEYDKELSVFKDRLHELEISFPPSYPYSEDSSQGKQYMNTRCPAWCDRILLSPSARDLALKPENEEKSIVYDNIGPNVCMGDHKPVFLSFRITAGAGKPNANKHKCCVVQ</sequence>
<evidence type="ECO:0000256" key="1">
    <source>
        <dbReference type="ARBA" id="ARBA00012997"/>
    </source>
</evidence>
<dbReference type="InterPro" id="IPR039737">
    <property type="entry name" value="INPP5A"/>
</dbReference>
<evidence type="ECO:0000256" key="2">
    <source>
        <dbReference type="ARBA" id="ARBA00023599"/>
    </source>
</evidence>
<dbReference type="Proteomes" id="UP000694568">
    <property type="component" value="Unplaced"/>
</dbReference>
<comment type="similarity">
    <text evidence="2">Belongs to the inositol 1,4,5-trisphosphate 5-phosphatase type I family.</text>
</comment>
<dbReference type="InterPro" id="IPR036691">
    <property type="entry name" value="Endo/exonu/phosph_ase_sf"/>
</dbReference>
<accession>A0A8C9Y0Q6</accession>
<evidence type="ECO:0000313" key="4">
    <source>
        <dbReference type="Ensembl" id="ENSSLUP00000016861.1"/>
    </source>
</evidence>
<dbReference type="Ensembl" id="ENSSLUT00000017414.1">
    <property type="protein sequence ID" value="ENSSLUP00000016861.1"/>
    <property type="gene ID" value="ENSSLUG00000007233.1"/>
</dbReference>
<dbReference type="GO" id="GO:0046856">
    <property type="term" value="P:phosphatidylinositol dephosphorylation"/>
    <property type="evidence" value="ECO:0007669"/>
    <property type="project" value="InterPro"/>
</dbReference>
<dbReference type="CDD" id="cd09092">
    <property type="entry name" value="INPP5A"/>
    <property type="match status" value="1"/>
</dbReference>
<dbReference type="AlphaFoldDB" id="A0A8C9Y0Q6"/>
<name>A0A8C9Y0Q6_SANLU</name>
<proteinExistence type="inferred from homology"/>
<reference evidence="4" key="1">
    <citation type="submission" date="2025-08" db="UniProtKB">
        <authorList>
            <consortium name="Ensembl"/>
        </authorList>
    </citation>
    <scope>IDENTIFICATION</scope>
</reference>
<keyword evidence="5" id="KW-1185">Reference proteome</keyword>
<dbReference type="EC" id="3.1.3.56" evidence="1"/>
<reference evidence="4" key="2">
    <citation type="submission" date="2025-09" db="UniProtKB">
        <authorList>
            <consortium name="Ensembl"/>
        </authorList>
    </citation>
    <scope>IDENTIFICATION</scope>
</reference>
<gene>
    <name evidence="4" type="primary">LOC116039332</name>
</gene>
<dbReference type="InterPro" id="IPR000300">
    <property type="entry name" value="IPPc"/>
</dbReference>
<evidence type="ECO:0000259" key="3">
    <source>
        <dbReference type="SMART" id="SM00128"/>
    </source>
</evidence>
<evidence type="ECO:0000313" key="5">
    <source>
        <dbReference type="Proteomes" id="UP000694568"/>
    </source>
</evidence>
<organism evidence="4 5">
    <name type="scientific">Sander lucioperca</name>
    <name type="common">Pike-perch</name>
    <name type="synonym">Perca lucioperca</name>
    <dbReference type="NCBI Taxonomy" id="283035"/>
    <lineage>
        <taxon>Eukaryota</taxon>
        <taxon>Metazoa</taxon>
        <taxon>Chordata</taxon>
        <taxon>Craniata</taxon>
        <taxon>Vertebrata</taxon>
        <taxon>Euteleostomi</taxon>
        <taxon>Actinopterygii</taxon>
        <taxon>Neopterygii</taxon>
        <taxon>Teleostei</taxon>
        <taxon>Neoteleostei</taxon>
        <taxon>Acanthomorphata</taxon>
        <taxon>Eupercaria</taxon>
        <taxon>Perciformes</taxon>
        <taxon>Percoidei</taxon>
        <taxon>Percidae</taxon>
        <taxon>Luciopercinae</taxon>
        <taxon>Sander</taxon>
    </lineage>
</organism>